<organism evidence="1 2">
    <name type="scientific">Bombus bifarius</name>
    <dbReference type="NCBI Taxonomy" id="103933"/>
    <lineage>
        <taxon>Eukaryota</taxon>
        <taxon>Metazoa</taxon>
        <taxon>Ecdysozoa</taxon>
        <taxon>Arthropoda</taxon>
        <taxon>Hexapoda</taxon>
        <taxon>Insecta</taxon>
        <taxon>Pterygota</taxon>
        <taxon>Neoptera</taxon>
        <taxon>Endopterygota</taxon>
        <taxon>Hymenoptera</taxon>
        <taxon>Apocrita</taxon>
        <taxon>Aculeata</taxon>
        <taxon>Apoidea</taxon>
        <taxon>Anthophila</taxon>
        <taxon>Apidae</taxon>
        <taxon>Bombus</taxon>
        <taxon>Pyrobombus</taxon>
    </lineage>
</organism>
<gene>
    <name evidence="2" type="primary">LOC117209494</name>
</gene>
<dbReference type="RefSeq" id="XP_033307471.1">
    <property type="nucleotide sequence ID" value="XM_033451580.1"/>
</dbReference>
<evidence type="ECO:0000313" key="2">
    <source>
        <dbReference type="RefSeq" id="XP_033307471.1"/>
    </source>
</evidence>
<dbReference type="KEGG" id="bbif:117209494"/>
<dbReference type="GeneID" id="117209494"/>
<reference evidence="2" key="1">
    <citation type="submission" date="2025-08" db="UniProtKB">
        <authorList>
            <consortium name="RefSeq"/>
        </authorList>
    </citation>
    <scope>IDENTIFICATION</scope>
    <source>
        <tissue evidence="2">Muscle</tissue>
    </source>
</reference>
<accession>A0A6P8M1Z4</accession>
<sequence>MPKFLSDELMLQYQINTKDIYIKNNVTMYPFSNLSRSLLIEIAYQYLPPSGLPIPIPKIIHKVDWYNSSVNSENSLPNHIILNEYEQTFSYIRWYQLEESIVTVNLSPYTLHREMEDFINGNKLETNY</sequence>
<dbReference type="AlphaFoldDB" id="A0A6P8M1Z4"/>
<name>A0A6P8M1Z4_9HYME</name>
<protein>
    <submittedName>
        <fullName evidence="2">Uncharacterized protein LOC117209494</fullName>
    </submittedName>
</protein>
<keyword evidence="1" id="KW-1185">Reference proteome</keyword>
<dbReference type="Proteomes" id="UP000515164">
    <property type="component" value="Unplaced"/>
</dbReference>
<evidence type="ECO:0000313" key="1">
    <source>
        <dbReference type="Proteomes" id="UP000515164"/>
    </source>
</evidence>
<proteinExistence type="predicted"/>